<comment type="caution">
    <text evidence="1">The sequence shown here is derived from an EMBL/GenBank/DDBJ whole genome shotgun (WGS) entry which is preliminary data.</text>
</comment>
<reference evidence="1 2" key="1">
    <citation type="submission" date="2019-05" db="EMBL/GenBank/DDBJ databases">
        <authorList>
            <person name="Qu J.-H."/>
        </authorList>
    </citation>
    <scope>NUCLEOTIDE SEQUENCE [LARGE SCALE GENOMIC DNA]</scope>
    <source>
        <strain evidence="1 2">NS28</strain>
    </source>
</reference>
<name>A0A5M8QT23_9BACT</name>
<dbReference type="PANTHER" id="PTHR38009">
    <property type="entry name" value="CONSERVED HYPOTHETICAL PHAGE TAIL PROTEIN"/>
    <property type="match status" value="1"/>
</dbReference>
<organism evidence="1 2">
    <name type="scientific">Dyadobacter flavalbus</name>
    <dbReference type="NCBI Taxonomy" id="2579942"/>
    <lineage>
        <taxon>Bacteria</taxon>
        <taxon>Pseudomonadati</taxon>
        <taxon>Bacteroidota</taxon>
        <taxon>Cytophagia</taxon>
        <taxon>Cytophagales</taxon>
        <taxon>Spirosomataceae</taxon>
        <taxon>Dyadobacter</taxon>
    </lineage>
</organism>
<dbReference type="InterPro" id="IPR011747">
    <property type="entry name" value="CHP02241"/>
</dbReference>
<dbReference type="EMBL" id="VBSN01000038">
    <property type="protein sequence ID" value="KAA6439407.1"/>
    <property type="molecule type" value="Genomic_DNA"/>
</dbReference>
<keyword evidence="2" id="KW-1185">Reference proteome</keyword>
<protein>
    <submittedName>
        <fullName evidence="1">Phage tail protein</fullName>
    </submittedName>
</protein>
<dbReference type="OrthoDB" id="9799891at2"/>
<evidence type="ECO:0000313" key="1">
    <source>
        <dbReference type="EMBL" id="KAA6439407.1"/>
    </source>
</evidence>
<dbReference type="GO" id="GO:0005198">
    <property type="term" value="F:structural molecule activity"/>
    <property type="evidence" value="ECO:0007669"/>
    <property type="project" value="InterPro"/>
</dbReference>
<accession>A0A5M8QT23</accession>
<dbReference type="InterPro" id="IPR010667">
    <property type="entry name" value="Phage_T4_Gp19"/>
</dbReference>
<dbReference type="Proteomes" id="UP000323994">
    <property type="component" value="Unassembled WGS sequence"/>
</dbReference>
<gene>
    <name evidence="1" type="ORF">FEM33_14200</name>
</gene>
<dbReference type="AlphaFoldDB" id="A0A5M8QT23"/>
<dbReference type="RefSeq" id="WP_139012657.1">
    <property type="nucleotide sequence ID" value="NZ_VBSN01000038.1"/>
</dbReference>
<evidence type="ECO:0000313" key="2">
    <source>
        <dbReference type="Proteomes" id="UP000323994"/>
    </source>
</evidence>
<dbReference type="Pfam" id="PF06841">
    <property type="entry name" value="Phage_T4_gp19"/>
    <property type="match status" value="1"/>
</dbReference>
<proteinExistence type="predicted"/>
<dbReference type="PANTHER" id="PTHR38009:SF1">
    <property type="entry name" value="CONSERVED HYPOTHETICAL PHAGE TAIL PROTEIN"/>
    <property type="match status" value="1"/>
</dbReference>
<sequence>MEKAYYPPVAFHFSVEFEGLPAGTDSSFQEVSGLSQNVATEDYAEGGENRFAHKLPKGTTYDNLVLKRGIIKDSRITSWCTKAMEEMDFEPKNLTVNLLNEEHKKLCTWNLVHAIPVKWSCSGLNAESSGLLIETLELNYHYFTFKQH</sequence>
<dbReference type="NCBIfam" id="TIGR02241">
    <property type="entry name" value="conserved hypothetical phage tail region protein"/>
    <property type="match status" value="1"/>
</dbReference>